<organism evidence="9 10">
    <name type="scientific">Dyella koreensis</name>
    <dbReference type="NCBI Taxonomy" id="311235"/>
    <lineage>
        <taxon>Bacteria</taxon>
        <taxon>Pseudomonadati</taxon>
        <taxon>Pseudomonadota</taxon>
        <taxon>Gammaproteobacteria</taxon>
        <taxon>Lysobacterales</taxon>
        <taxon>Rhodanobacteraceae</taxon>
        <taxon>Dyella</taxon>
    </lineage>
</organism>
<feature type="domain" description="SPOR" evidence="8">
    <location>
        <begin position="237"/>
        <end position="316"/>
    </location>
</feature>
<keyword evidence="10" id="KW-1185">Reference proteome</keyword>
<evidence type="ECO:0000259" key="8">
    <source>
        <dbReference type="PROSITE" id="PS51724"/>
    </source>
</evidence>
<evidence type="ECO:0000313" key="9">
    <source>
        <dbReference type="EMBL" id="MFK2918645.1"/>
    </source>
</evidence>
<proteinExistence type="inferred from homology"/>
<comment type="function">
    <text evidence="4">Lytic transglycosylase with a strong preference for naked glycan strands that lack stem peptides.</text>
</comment>
<dbReference type="Proteomes" id="UP001620408">
    <property type="component" value="Unassembled WGS sequence"/>
</dbReference>
<keyword evidence="2 4" id="KW-0456">Lyase</keyword>
<dbReference type="InterPro" id="IPR007730">
    <property type="entry name" value="SPOR-like_dom"/>
</dbReference>
<keyword evidence="4" id="KW-1003">Cell membrane</keyword>
<evidence type="ECO:0000256" key="4">
    <source>
        <dbReference type="HAMAP-Rule" id="MF_02071"/>
    </source>
</evidence>
<dbReference type="PANTHER" id="PTHR34183">
    <property type="entry name" value="ENDOLYTIC PEPTIDOGLYCAN TRANSGLYCOSYLASE RLPA"/>
    <property type="match status" value="1"/>
</dbReference>
<evidence type="ECO:0000256" key="1">
    <source>
        <dbReference type="ARBA" id="ARBA00022729"/>
    </source>
</evidence>
<keyword evidence="4" id="KW-0564">Palmitate</keyword>
<gene>
    <name evidence="4" type="primary">rlpA</name>
    <name evidence="9" type="ORF">ISS97_15325</name>
</gene>
<keyword evidence="4" id="KW-0449">Lipoprotein</keyword>
<reference evidence="9 10" key="1">
    <citation type="submission" date="2020-10" db="EMBL/GenBank/DDBJ databases">
        <title>Phylogeny of dyella-like bacteria.</title>
        <authorList>
            <person name="Fu J."/>
        </authorList>
    </citation>
    <scope>NUCLEOTIDE SEQUENCE [LARGE SCALE GENOMIC DNA]</scope>
    <source>
        <strain evidence="9 10">BB4</strain>
    </source>
</reference>
<dbReference type="InterPro" id="IPR012997">
    <property type="entry name" value="RplA"/>
</dbReference>
<dbReference type="SUPFAM" id="SSF50685">
    <property type="entry name" value="Barwin-like endoglucanases"/>
    <property type="match status" value="1"/>
</dbReference>
<feature type="region of interest" description="Disordered" evidence="6">
    <location>
        <begin position="22"/>
        <end position="103"/>
    </location>
</feature>
<comment type="caution">
    <text evidence="9">The sequence shown here is derived from an EMBL/GenBank/DDBJ whole genome shotgun (WGS) entry which is preliminary data.</text>
</comment>
<dbReference type="InterPro" id="IPR036908">
    <property type="entry name" value="RlpA-like_sf"/>
</dbReference>
<dbReference type="Pfam" id="PF03330">
    <property type="entry name" value="DPBB_1"/>
    <property type="match status" value="1"/>
</dbReference>
<keyword evidence="4" id="KW-0472">Membrane</keyword>
<sequence length="317" mass="33589">MRPALALPLLVMAALALAGCSGSKPRPAKGGVYSGRGSSQQGGGYSGSAGSSSSSRGGVYDDVSKSQGSRYRDNDDSVPSGPPPDISKLVEPVPKTEPRALYGNKSPYSVLGQTYRVLPSANGYVERGIASFYGNKFHGYKTSSLEEYDMYQFSAAHKTLPLPSYARVTNLDNGKSVIVRINDRGPFHDNRLIDLSYAAAVKIGVWPKGTGLVEVRAITPGEPLQDLPPPPPPVTAGAPKPGIYLQVGAFADNANAERVAQQLRSANFAPVQVVDAQINGRSVRRVRVGPLSDVDRADDVTAKIENMGLPRPQVAVD</sequence>
<evidence type="ECO:0000256" key="2">
    <source>
        <dbReference type="ARBA" id="ARBA00023239"/>
    </source>
</evidence>
<protein>
    <recommendedName>
        <fullName evidence="4">Endolytic peptidoglycan transglycosylase RlpA</fullName>
        <ecNumber evidence="4">4.2.2.-</ecNumber>
    </recommendedName>
</protein>
<dbReference type="RefSeq" id="WP_379985545.1">
    <property type="nucleotide sequence ID" value="NZ_JADIKD010000011.1"/>
</dbReference>
<dbReference type="PROSITE" id="PS51257">
    <property type="entry name" value="PROKAR_LIPOPROTEIN"/>
    <property type="match status" value="1"/>
</dbReference>
<comment type="similarity">
    <text evidence="4 5">Belongs to the RlpA family.</text>
</comment>
<dbReference type="Gene3D" id="3.30.70.1070">
    <property type="entry name" value="Sporulation related repeat"/>
    <property type="match status" value="1"/>
</dbReference>
<dbReference type="EMBL" id="JADIKD010000011">
    <property type="protein sequence ID" value="MFK2918645.1"/>
    <property type="molecule type" value="Genomic_DNA"/>
</dbReference>
<dbReference type="PROSITE" id="PS51724">
    <property type="entry name" value="SPOR"/>
    <property type="match status" value="1"/>
</dbReference>
<dbReference type="SUPFAM" id="SSF110997">
    <property type="entry name" value="Sporulation related repeat"/>
    <property type="match status" value="1"/>
</dbReference>
<dbReference type="InterPro" id="IPR036680">
    <property type="entry name" value="SPOR-like_sf"/>
</dbReference>
<dbReference type="Gene3D" id="2.40.40.10">
    <property type="entry name" value="RlpA-like domain"/>
    <property type="match status" value="1"/>
</dbReference>
<evidence type="ECO:0000256" key="6">
    <source>
        <dbReference type="SAM" id="MobiDB-lite"/>
    </source>
</evidence>
<name>A0ABW8K6X0_9GAMM</name>
<dbReference type="Pfam" id="PF05036">
    <property type="entry name" value="SPOR"/>
    <property type="match status" value="1"/>
</dbReference>
<dbReference type="InterPro" id="IPR034718">
    <property type="entry name" value="RlpA"/>
</dbReference>
<comment type="subcellular location">
    <subcellularLocation>
        <location evidence="4">Cell membrane</location>
        <topology evidence="4">Lipid-anchor</topology>
    </subcellularLocation>
</comment>
<dbReference type="CDD" id="cd22268">
    <property type="entry name" value="DPBB_RlpA-like"/>
    <property type="match status" value="1"/>
</dbReference>
<accession>A0ABW8K6X0</accession>
<keyword evidence="1 7" id="KW-0732">Signal</keyword>
<feature type="signal peptide" evidence="7">
    <location>
        <begin position="1"/>
        <end position="18"/>
    </location>
</feature>
<feature type="compositionally biased region" description="Low complexity" evidence="6">
    <location>
        <begin position="48"/>
        <end position="61"/>
    </location>
</feature>
<dbReference type="NCBIfam" id="TIGR00413">
    <property type="entry name" value="rlpA"/>
    <property type="match status" value="1"/>
</dbReference>
<dbReference type="PANTHER" id="PTHR34183:SF1">
    <property type="entry name" value="ENDOLYTIC PEPTIDOGLYCAN TRANSGLYCOSYLASE RLPA"/>
    <property type="match status" value="1"/>
</dbReference>
<dbReference type="EC" id="4.2.2.-" evidence="4"/>
<evidence type="ECO:0000256" key="3">
    <source>
        <dbReference type="ARBA" id="ARBA00023316"/>
    </source>
</evidence>
<evidence type="ECO:0000313" key="10">
    <source>
        <dbReference type="Proteomes" id="UP001620408"/>
    </source>
</evidence>
<keyword evidence="3 4" id="KW-0961">Cell wall biogenesis/degradation</keyword>
<evidence type="ECO:0000256" key="5">
    <source>
        <dbReference type="RuleBase" id="RU003495"/>
    </source>
</evidence>
<evidence type="ECO:0000256" key="7">
    <source>
        <dbReference type="SAM" id="SignalP"/>
    </source>
</evidence>
<dbReference type="InterPro" id="IPR009009">
    <property type="entry name" value="RlpA-like_DPBB"/>
</dbReference>
<feature type="chain" id="PRO_5047071183" description="Endolytic peptidoglycan transglycosylase RlpA" evidence="7">
    <location>
        <begin position="19"/>
        <end position="317"/>
    </location>
</feature>
<dbReference type="HAMAP" id="MF_02071">
    <property type="entry name" value="RlpA"/>
    <property type="match status" value="1"/>
</dbReference>